<evidence type="ECO:0000256" key="11">
    <source>
        <dbReference type="ARBA" id="ARBA00023315"/>
    </source>
</evidence>
<keyword evidence="6 13" id="KW-0808">Transferase</keyword>
<dbReference type="AlphaFoldDB" id="A0A0D6P545"/>
<feature type="transmembrane region" description="Helical" evidence="14">
    <location>
        <begin position="20"/>
        <end position="41"/>
    </location>
</feature>
<keyword evidence="10 13" id="KW-0472">Membrane</keyword>
<evidence type="ECO:0000256" key="4">
    <source>
        <dbReference type="ARBA" id="ARBA00016084"/>
    </source>
</evidence>
<evidence type="ECO:0000256" key="1">
    <source>
        <dbReference type="ARBA" id="ARBA00004651"/>
    </source>
</evidence>
<organism evidence="15 16">
    <name type="scientific">Acidisphaera rubrifaciens HS-AP3</name>
    <dbReference type="NCBI Taxonomy" id="1231350"/>
    <lineage>
        <taxon>Bacteria</taxon>
        <taxon>Pseudomonadati</taxon>
        <taxon>Pseudomonadota</taxon>
        <taxon>Alphaproteobacteria</taxon>
        <taxon>Acetobacterales</taxon>
        <taxon>Acetobacteraceae</taxon>
        <taxon>Acidisphaera</taxon>
    </lineage>
</organism>
<dbReference type="GO" id="GO:0042121">
    <property type="term" value="P:alginic acid biosynthetic process"/>
    <property type="evidence" value="ECO:0007669"/>
    <property type="project" value="UniProtKB-KW"/>
</dbReference>
<name>A0A0D6P545_9PROT</name>
<dbReference type="PANTHER" id="PTHR13285">
    <property type="entry name" value="ACYLTRANSFERASE"/>
    <property type="match status" value="1"/>
</dbReference>
<gene>
    <name evidence="15" type="ORF">Asru_0100_09</name>
</gene>
<feature type="transmembrane region" description="Helical" evidence="14">
    <location>
        <begin position="336"/>
        <end position="357"/>
    </location>
</feature>
<comment type="caution">
    <text evidence="15">The sequence shown here is derived from an EMBL/GenBank/DDBJ whole genome shotgun (WGS) entry which is preliminary data.</text>
</comment>
<comment type="similarity">
    <text evidence="3 13">Belongs to the membrane-bound acyltransferase family.</text>
</comment>
<dbReference type="Proteomes" id="UP000032680">
    <property type="component" value="Unassembled WGS sequence"/>
</dbReference>
<comment type="pathway">
    <text evidence="2">Glycan biosynthesis; alginate biosynthesis.</text>
</comment>
<dbReference type="InterPro" id="IPR024194">
    <property type="entry name" value="Ac/AlaTfrase_AlgI/DltB"/>
</dbReference>
<evidence type="ECO:0000256" key="3">
    <source>
        <dbReference type="ARBA" id="ARBA00010323"/>
    </source>
</evidence>
<evidence type="ECO:0000256" key="2">
    <source>
        <dbReference type="ARBA" id="ARBA00005182"/>
    </source>
</evidence>
<comment type="subcellular location">
    <subcellularLocation>
        <location evidence="1">Cell membrane</location>
        <topology evidence="1">Multi-pass membrane protein</topology>
    </subcellularLocation>
</comment>
<evidence type="ECO:0000313" key="15">
    <source>
        <dbReference type="EMBL" id="GAN76461.1"/>
    </source>
</evidence>
<evidence type="ECO:0000256" key="9">
    <source>
        <dbReference type="ARBA" id="ARBA00022989"/>
    </source>
</evidence>
<dbReference type="Pfam" id="PF03062">
    <property type="entry name" value="MBOAT"/>
    <property type="match status" value="1"/>
</dbReference>
<keyword evidence="7 14" id="KW-0812">Transmembrane</keyword>
<dbReference type="PIRSF" id="PIRSF500217">
    <property type="entry name" value="AlgI"/>
    <property type="match status" value="1"/>
</dbReference>
<sequence>MARRPGAVYPGRMLFNSQVFVLCFLPPVLAGWYLLAGVRAARQAWLVGASLVFYGWWDVRYVPLLVGLTLANWGIARAYGAGWGRALPAVGVTLNLLVLALFKYADFLRGTAFGVAGVPWHPWALVLPLGISFFVFQKIAYLVDLRRGDRHQYSLSDFALFVGFFPQLIAGPLVRHNEIIPQFALDPRRAGVWERLGRGLVLFGIGLLKKVVIADTLAPLVDRVWDHAAASGAAVGAAQAWAATGGYTLQLYFDFSGYSDMAIGLALMFGFTLPVNFAAPYRAISIRDFWRRWHITLSRFLRDYLYIPLGGNRCGPWRQAGNVVATMLLGGLWHGANWTFVAWGGLHGGALAVAHLWEGWAGRRGWRLPVPVGWALTLLFVMAGWVLFRSPDFTIAAHMLAALAGVQGWHGFPLDREYVVALAGGAAVALAAPTSQAIALGAWRPRLLYALPAGALLAWALLLTGGRLPTTFIYFQF</sequence>
<dbReference type="InterPro" id="IPR028362">
    <property type="entry name" value="AlgI"/>
</dbReference>
<evidence type="ECO:0000256" key="6">
    <source>
        <dbReference type="ARBA" id="ARBA00022679"/>
    </source>
</evidence>
<evidence type="ECO:0000256" key="10">
    <source>
        <dbReference type="ARBA" id="ARBA00023136"/>
    </source>
</evidence>
<keyword evidence="8" id="KW-0016">Alginate biosynthesis</keyword>
<feature type="transmembrane region" description="Helical" evidence="14">
    <location>
        <begin position="447"/>
        <end position="468"/>
    </location>
</feature>
<dbReference type="InterPro" id="IPR004299">
    <property type="entry name" value="MBOAT_fam"/>
</dbReference>
<evidence type="ECO:0000313" key="16">
    <source>
        <dbReference type="Proteomes" id="UP000032680"/>
    </source>
</evidence>
<evidence type="ECO:0000256" key="8">
    <source>
        <dbReference type="ARBA" id="ARBA00022841"/>
    </source>
</evidence>
<reference evidence="15 16" key="1">
    <citation type="submission" date="2012-11" db="EMBL/GenBank/DDBJ databases">
        <title>Whole genome sequence of Acidisphaera rubrifaciens HS-AP3.</title>
        <authorList>
            <person name="Azuma Y."/>
            <person name="Higashiura N."/>
            <person name="Hirakawa H."/>
            <person name="Matsushita K."/>
        </authorList>
    </citation>
    <scope>NUCLEOTIDE SEQUENCE [LARGE SCALE GENOMIC DNA]</scope>
    <source>
        <strain evidence="15 16">HS-AP3</strain>
    </source>
</reference>
<feature type="transmembrane region" description="Helical" evidence="14">
    <location>
        <begin position="86"/>
        <end position="105"/>
    </location>
</feature>
<dbReference type="GO" id="GO:0005886">
    <property type="term" value="C:plasma membrane"/>
    <property type="evidence" value="ECO:0007669"/>
    <property type="project" value="UniProtKB-SubCell"/>
</dbReference>
<dbReference type="EMBL" id="BANB01000100">
    <property type="protein sequence ID" value="GAN76461.1"/>
    <property type="molecule type" value="Genomic_DNA"/>
</dbReference>
<feature type="transmembrane region" description="Helical" evidence="14">
    <location>
        <begin position="61"/>
        <end position="79"/>
    </location>
</feature>
<keyword evidence="9 14" id="KW-1133">Transmembrane helix</keyword>
<keyword evidence="16" id="KW-1185">Reference proteome</keyword>
<dbReference type="PIRSF" id="PIRSF016636">
    <property type="entry name" value="AlgI_DltB"/>
    <property type="match status" value="1"/>
</dbReference>
<evidence type="ECO:0000256" key="7">
    <source>
        <dbReference type="ARBA" id="ARBA00022692"/>
    </source>
</evidence>
<dbReference type="InterPro" id="IPR051085">
    <property type="entry name" value="MB_O-acyltransferase"/>
</dbReference>
<evidence type="ECO:0000256" key="14">
    <source>
        <dbReference type="SAM" id="Phobius"/>
    </source>
</evidence>
<dbReference type="GO" id="GO:0016746">
    <property type="term" value="F:acyltransferase activity"/>
    <property type="evidence" value="ECO:0007669"/>
    <property type="project" value="UniProtKB-KW"/>
</dbReference>
<feature type="transmembrane region" description="Helical" evidence="14">
    <location>
        <begin position="261"/>
        <end position="284"/>
    </location>
</feature>
<dbReference type="PANTHER" id="PTHR13285:SF23">
    <property type="entry name" value="TEICHOIC ACID D-ALANYLTRANSFERASE"/>
    <property type="match status" value="1"/>
</dbReference>
<keyword evidence="5 13" id="KW-1003">Cell membrane</keyword>
<feature type="transmembrane region" description="Helical" evidence="14">
    <location>
        <begin position="125"/>
        <end position="143"/>
    </location>
</feature>
<evidence type="ECO:0000256" key="5">
    <source>
        <dbReference type="ARBA" id="ARBA00022475"/>
    </source>
</evidence>
<proteinExistence type="inferred from homology"/>
<evidence type="ECO:0000256" key="12">
    <source>
        <dbReference type="ARBA" id="ARBA00031030"/>
    </source>
</evidence>
<protein>
    <recommendedName>
        <fullName evidence="4">Probable alginate O-acetylase AlgI</fullName>
    </recommendedName>
    <alternativeName>
        <fullName evidence="12">Alginate biosynthesis protein AlgI</fullName>
    </alternativeName>
</protein>
<evidence type="ECO:0000256" key="13">
    <source>
        <dbReference type="PIRNR" id="PIRNR016636"/>
    </source>
</evidence>
<accession>A0A0D6P545</accession>
<keyword evidence="11 13" id="KW-0012">Acyltransferase</keyword>
<feature type="transmembrane region" description="Helical" evidence="14">
    <location>
        <begin position="418"/>
        <end position="440"/>
    </location>
</feature>
<feature type="transmembrane region" description="Helical" evidence="14">
    <location>
        <begin position="369"/>
        <end position="388"/>
    </location>
</feature>